<keyword evidence="1" id="KW-0812">Transmembrane</keyword>
<dbReference type="InterPro" id="IPR037185">
    <property type="entry name" value="EmrE-like"/>
</dbReference>
<evidence type="ECO:0000256" key="1">
    <source>
        <dbReference type="SAM" id="Phobius"/>
    </source>
</evidence>
<dbReference type="EMBL" id="RRYP01018059">
    <property type="protein sequence ID" value="TNV73798.1"/>
    <property type="molecule type" value="Genomic_DNA"/>
</dbReference>
<name>A0A8J8NFF0_HALGN</name>
<organism evidence="2 3">
    <name type="scientific">Halteria grandinella</name>
    <dbReference type="NCBI Taxonomy" id="5974"/>
    <lineage>
        <taxon>Eukaryota</taxon>
        <taxon>Sar</taxon>
        <taxon>Alveolata</taxon>
        <taxon>Ciliophora</taxon>
        <taxon>Intramacronucleata</taxon>
        <taxon>Spirotrichea</taxon>
        <taxon>Stichotrichia</taxon>
        <taxon>Sporadotrichida</taxon>
        <taxon>Halteriidae</taxon>
        <taxon>Halteria</taxon>
    </lineage>
</organism>
<keyword evidence="3" id="KW-1185">Reference proteome</keyword>
<gene>
    <name evidence="2" type="ORF">FGO68_gene5367</name>
</gene>
<feature type="transmembrane region" description="Helical" evidence="1">
    <location>
        <begin position="53"/>
        <end position="76"/>
    </location>
</feature>
<reference evidence="2" key="1">
    <citation type="submission" date="2019-06" db="EMBL/GenBank/DDBJ databases">
        <authorList>
            <person name="Zheng W."/>
        </authorList>
    </citation>
    <scope>NUCLEOTIDE SEQUENCE</scope>
    <source>
        <strain evidence="2">QDHG01</strain>
    </source>
</reference>
<dbReference type="OrthoDB" id="324109at2759"/>
<evidence type="ECO:0000313" key="2">
    <source>
        <dbReference type="EMBL" id="TNV73798.1"/>
    </source>
</evidence>
<keyword evidence="1" id="KW-1133">Transmembrane helix</keyword>
<evidence type="ECO:0000313" key="3">
    <source>
        <dbReference type="Proteomes" id="UP000785679"/>
    </source>
</evidence>
<dbReference type="SUPFAM" id="SSF103481">
    <property type="entry name" value="Multidrug resistance efflux transporter EmrE"/>
    <property type="match status" value="1"/>
</dbReference>
<dbReference type="AlphaFoldDB" id="A0A8J8NFF0"/>
<dbReference type="Proteomes" id="UP000785679">
    <property type="component" value="Unassembled WGS sequence"/>
</dbReference>
<protein>
    <submittedName>
        <fullName evidence="2">Uncharacterized protein</fullName>
    </submittedName>
</protein>
<comment type="caution">
    <text evidence="2">The sequence shown here is derived from an EMBL/GenBank/DDBJ whole genome shotgun (WGS) entry which is preliminary data.</text>
</comment>
<proteinExistence type="predicted"/>
<accession>A0A8J8NFF0</accession>
<sequence>MSAVLNTLGFMMLGIAVVIGYAGPANALNSIQAVVLTFLSIMLMNQIPTSNQVAGMMLGMVGTIIVSLGDTLFNAFSGCYREVRTLYNARVRRDDSFTSGDRFGGDYERLKN</sequence>
<keyword evidence="1" id="KW-0472">Membrane</keyword>